<evidence type="ECO:0000256" key="1">
    <source>
        <dbReference type="SAM" id="SignalP"/>
    </source>
</evidence>
<dbReference type="EMBL" id="CP071182">
    <property type="protein sequence ID" value="QSO48446.1"/>
    <property type="molecule type" value="Genomic_DNA"/>
</dbReference>
<keyword evidence="1" id="KW-0732">Signal</keyword>
<dbReference type="Proteomes" id="UP000663505">
    <property type="component" value="Chromosome"/>
</dbReference>
<evidence type="ECO:0008006" key="4">
    <source>
        <dbReference type="Google" id="ProtNLM"/>
    </source>
</evidence>
<sequence length="165" mass="17857">MRQYKKWVTASMALTIMGALVGCGTSNETTSANSTNATNATNQTISIKDNSVMRFSSGSPSKSWIQGTVTKSDLILKAGTILNISGRLARVQRNPNIQVTLYQSKGADYRENAIELVQKNLPVTGSANFTGTHTVPNFTTPNGSYFTLVFKYKGVPQAFAVLLQK</sequence>
<name>A0A9X7W0H9_9BACL</name>
<reference evidence="2 3" key="1">
    <citation type="submission" date="2021-02" db="EMBL/GenBank/DDBJ databases">
        <title>Alicyclobacillus curvatus sp. nov. and Alicyclobacillus mengziensis sp. nov., two acidophilic bacteria isolated from acid mine drainage.</title>
        <authorList>
            <person name="Huang Y."/>
        </authorList>
    </citation>
    <scope>NUCLEOTIDE SEQUENCE [LARGE SCALE GENOMIC DNA]</scope>
    <source>
        <strain evidence="2 3">S30H14</strain>
    </source>
</reference>
<organism evidence="2 3">
    <name type="scientific">Alicyclobacillus mengziensis</name>
    <dbReference type="NCBI Taxonomy" id="2931921"/>
    <lineage>
        <taxon>Bacteria</taxon>
        <taxon>Bacillati</taxon>
        <taxon>Bacillota</taxon>
        <taxon>Bacilli</taxon>
        <taxon>Bacillales</taxon>
        <taxon>Alicyclobacillaceae</taxon>
        <taxon>Alicyclobacillus</taxon>
    </lineage>
</organism>
<feature type="chain" id="PRO_5040726151" description="Lipoprotein" evidence="1">
    <location>
        <begin position="22"/>
        <end position="165"/>
    </location>
</feature>
<protein>
    <recommendedName>
        <fullName evidence="4">Lipoprotein</fullName>
    </recommendedName>
</protein>
<dbReference type="AlphaFoldDB" id="A0A9X7W0H9"/>
<evidence type="ECO:0000313" key="3">
    <source>
        <dbReference type="Proteomes" id="UP000663505"/>
    </source>
</evidence>
<dbReference type="RefSeq" id="WP_206657781.1">
    <property type="nucleotide sequence ID" value="NZ_CP071182.1"/>
</dbReference>
<dbReference type="KEGG" id="afx:JZ786_05510"/>
<evidence type="ECO:0000313" key="2">
    <source>
        <dbReference type="EMBL" id="QSO48446.1"/>
    </source>
</evidence>
<dbReference type="PROSITE" id="PS51257">
    <property type="entry name" value="PROKAR_LIPOPROTEIN"/>
    <property type="match status" value="1"/>
</dbReference>
<proteinExistence type="predicted"/>
<keyword evidence="3" id="KW-1185">Reference proteome</keyword>
<accession>A0A9X7W0H9</accession>
<feature type="signal peptide" evidence="1">
    <location>
        <begin position="1"/>
        <end position="21"/>
    </location>
</feature>
<gene>
    <name evidence="2" type="ORF">JZ786_05510</name>
</gene>